<evidence type="ECO:0000313" key="2">
    <source>
        <dbReference type="EMBL" id="HJA04294.1"/>
    </source>
</evidence>
<feature type="transmembrane region" description="Helical" evidence="1">
    <location>
        <begin position="29"/>
        <end position="51"/>
    </location>
</feature>
<dbReference type="AlphaFoldDB" id="A0A9D2H5Q8"/>
<reference evidence="2" key="2">
    <citation type="submission" date="2021-04" db="EMBL/GenBank/DDBJ databases">
        <authorList>
            <person name="Gilroy R."/>
        </authorList>
    </citation>
    <scope>NUCLEOTIDE SEQUENCE</scope>
    <source>
        <strain evidence="2">ChiHjej8B7-3636</strain>
    </source>
</reference>
<reference evidence="2" key="1">
    <citation type="journal article" date="2021" name="PeerJ">
        <title>Extensive microbial diversity within the chicken gut microbiome revealed by metagenomics and culture.</title>
        <authorList>
            <person name="Gilroy R."/>
            <person name="Ravi A."/>
            <person name="Getino M."/>
            <person name="Pursley I."/>
            <person name="Horton D.L."/>
            <person name="Alikhan N.F."/>
            <person name="Baker D."/>
            <person name="Gharbi K."/>
            <person name="Hall N."/>
            <person name="Watson M."/>
            <person name="Adriaenssens E.M."/>
            <person name="Foster-Nyarko E."/>
            <person name="Jarju S."/>
            <person name="Secka A."/>
            <person name="Antonio M."/>
            <person name="Oren A."/>
            <person name="Chaudhuri R.R."/>
            <person name="La Ragione R."/>
            <person name="Hildebrand F."/>
            <person name="Pallen M.J."/>
        </authorList>
    </citation>
    <scope>NUCLEOTIDE SEQUENCE</scope>
    <source>
        <strain evidence="2">ChiHjej8B7-3636</strain>
    </source>
</reference>
<name>A0A9D2H5Q8_9MICO</name>
<protein>
    <submittedName>
        <fullName evidence="2">Potassium transporter Trk</fullName>
    </submittedName>
</protein>
<accession>A0A9D2H5Q8</accession>
<dbReference type="EMBL" id="DXAM01000078">
    <property type="protein sequence ID" value="HJA04294.1"/>
    <property type="molecule type" value="Genomic_DNA"/>
</dbReference>
<comment type="caution">
    <text evidence="2">The sequence shown here is derived from an EMBL/GenBank/DDBJ whole genome shotgun (WGS) entry which is preliminary data.</text>
</comment>
<keyword evidence="1" id="KW-1133">Transmembrane helix</keyword>
<proteinExistence type="predicted"/>
<sequence length="114" mass="12405">MEDAHADDGAARVTNAPASTVTIRRSPKYGIFLALGVAVGIIAAIVLTMVFDGTSEPSRYTEVTYSLTQTFGFVLLWCIPAGIALMMIFAMILDRVSSRHLREATVQVDLVDER</sequence>
<dbReference type="Proteomes" id="UP000824220">
    <property type="component" value="Unassembled WGS sequence"/>
</dbReference>
<organism evidence="2 3">
    <name type="scientific">Candidatus Microbacterium stercoravium</name>
    <dbReference type="NCBI Taxonomy" id="2838697"/>
    <lineage>
        <taxon>Bacteria</taxon>
        <taxon>Bacillati</taxon>
        <taxon>Actinomycetota</taxon>
        <taxon>Actinomycetes</taxon>
        <taxon>Micrococcales</taxon>
        <taxon>Microbacteriaceae</taxon>
        <taxon>Microbacterium</taxon>
    </lineage>
</organism>
<feature type="transmembrane region" description="Helical" evidence="1">
    <location>
        <begin position="71"/>
        <end position="93"/>
    </location>
</feature>
<gene>
    <name evidence="2" type="ORF">H9800_05480</name>
</gene>
<evidence type="ECO:0000313" key="3">
    <source>
        <dbReference type="Proteomes" id="UP000824220"/>
    </source>
</evidence>
<keyword evidence="1" id="KW-0472">Membrane</keyword>
<evidence type="ECO:0000256" key="1">
    <source>
        <dbReference type="SAM" id="Phobius"/>
    </source>
</evidence>
<keyword evidence="1" id="KW-0812">Transmembrane</keyword>